<gene>
    <name evidence="2" type="ORF">E6H01_02455</name>
</gene>
<comment type="caution">
    <text evidence="2">The sequence shown here is derived from an EMBL/GenBank/DDBJ whole genome shotgun (WGS) entry which is preliminary data.</text>
</comment>
<dbReference type="Proteomes" id="UP000319353">
    <property type="component" value="Unassembled WGS sequence"/>
</dbReference>
<protein>
    <recommendedName>
        <fullName evidence="1">MRB1590-like C-terminal domain-containing protein</fullName>
    </recommendedName>
</protein>
<reference evidence="2 3" key="1">
    <citation type="journal article" date="2019" name="Nat. Microbiol.">
        <title>Mediterranean grassland soil C-N compound turnover is dependent on rainfall and depth, and is mediated by genomically divergent microorganisms.</title>
        <authorList>
            <person name="Diamond S."/>
            <person name="Andeer P.F."/>
            <person name="Li Z."/>
            <person name="Crits-Christoph A."/>
            <person name="Burstein D."/>
            <person name="Anantharaman K."/>
            <person name="Lane K.R."/>
            <person name="Thomas B.C."/>
            <person name="Pan C."/>
            <person name="Northen T.R."/>
            <person name="Banfield J.F."/>
        </authorList>
    </citation>
    <scope>NUCLEOTIDE SEQUENCE [LARGE SCALE GENOMIC DNA]</scope>
    <source>
        <strain evidence="2">NP_4</strain>
    </source>
</reference>
<dbReference type="Pfam" id="PF21117">
    <property type="entry name" value="MRB1590_C"/>
    <property type="match status" value="1"/>
</dbReference>
<dbReference type="AlphaFoldDB" id="A0A537LDT9"/>
<evidence type="ECO:0000259" key="1">
    <source>
        <dbReference type="Pfam" id="PF21117"/>
    </source>
</evidence>
<dbReference type="InterPro" id="IPR049069">
    <property type="entry name" value="MRB1590-like_C"/>
</dbReference>
<evidence type="ECO:0000313" key="2">
    <source>
        <dbReference type="EMBL" id="TMJ05887.1"/>
    </source>
</evidence>
<dbReference type="EMBL" id="VBAL01000020">
    <property type="protein sequence ID" value="TMJ05887.1"/>
    <property type="molecule type" value="Genomic_DNA"/>
</dbReference>
<sequence>MDLATLEQLVDPAQARAVAVALIWVADRGLVDGMRTVRELLGLIEVEVAQRGLEGLVPEGVPGDLALPRRQEIAAAINRLRTLRVKS</sequence>
<organism evidence="2 3">
    <name type="scientific">Candidatus Segetimicrobium genomatis</name>
    <dbReference type="NCBI Taxonomy" id="2569760"/>
    <lineage>
        <taxon>Bacteria</taxon>
        <taxon>Bacillati</taxon>
        <taxon>Candidatus Sysuimicrobiota</taxon>
        <taxon>Candidatus Sysuimicrobiia</taxon>
        <taxon>Candidatus Sysuimicrobiales</taxon>
        <taxon>Candidatus Segetimicrobiaceae</taxon>
        <taxon>Candidatus Segetimicrobium</taxon>
    </lineage>
</organism>
<proteinExistence type="predicted"/>
<accession>A0A537LDT9</accession>
<dbReference type="PANTHER" id="PTHR38149">
    <property type="entry name" value="ATPASE"/>
    <property type="match status" value="1"/>
</dbReference>
<dbReference type="InterPro" id="IPR019195">
    <property type="entry name" value="ABC_ATPase_put"/>
</dbReference>
<evidence type="ECO:0000313" key="3">
    <source>
        <dbReference type="Proteomes" id="UP000319353"/>
    </source>
</evidence>
<dbReference type="PANTHER" id="PTHR38149:SF1">
    <property type="entry name" value="ATPASE"/>
    <property type="match status" value="1"/>
</dbReference>
<name>A0A537LDT9_9BACT</name>
<feature type="domain" description="MRB1590-like C-terminal" evidence="1">
    <location>
        <begin position="2"/>
        <end position="86"/>
    </location>
</feature>